<protein>
    <recommendedName>
        <fullName evidence="5">WXG100 family type VII secretion target</fullName>
    </recommendedName>
</protein>
<proteinExistence type="predicted"/>
<dbReference type="EMBL" id="FNIM01000015">
    <property type="protein sequence ID" value="SDN79960.1"/>
    <property type="molecule type" value="Genomic_DNA"/>
</dbReference>
<gene>
    <name evidence="1" type="ORF">SAMN04487766_11636</name>
    <name evidence="2" type="ORF">SAMN05216355_11525</name>
</gene>
<sequence>MKFDMGASTLTTLTKQTSSSNEDLGALVKELVAAAEPLEGRFNGSGRAAFDGFKARTDEVSAELNGALAAVLGGIRGMDTAFMQGEQEMVDSTRAAEGSVSFDSARFSSGR</sequence>
<keyword evidence="3" id="KW-1185">Reference proteome</keyword>
<dbReference type="SUPFAM" id="SSF140453">
    <property type="entry name" value="EsxAB dimer-like"/>
    <property type="match status" value="1"/>
</dbReference>
<dbReference type="STRING" id="332524.SAMN04487766_11636"/>
<evidence type="ECO:0000313" key="1">
    <source>
        <dbReference type="EMBL" id="SDN17302.1"/>
    </source>
</evidence>
<evidence type="ECO:0000313" key="4">
    <source>
        <dbReference type="Proteomes" id="UP000199671"/>
    </source>
</evidence>
<dbReference type="InterPro" id="IPR036689">
    <property type="entry name" value="ESAT-6-like_sf"/>
</dbReference>
<dbReference type="EMBL" id="FNHU01000016">
    <property type="protein sequence ID" value="SDN17302.1"/>
    <property type="molecule type" value="Genomic_DNA"/>
</dbReference>
<dbReference type="AlphaFoldDB" id="A0A1H0ECA0"/>
<reference evidence="3" key="1">
    <citation type="submission" date="2016-10" db="EMBL/GenBank/DDBJ databases">
        <authorList>
            <person name="Varghese N."/>
            <person name="Submissions S."/>
        </authorList>
    </citation>
    <scope>NUCLEOTIDE SEQUENCE [LARGE SCALE GENOMIC DNA]</scope>
    <source>
        <strain evidence="3">DSM 27982</strain>
    </source>
</reference>
<dbReference type="Proteomes" id="UP000199671">
    <property type="component" value="Unassembled WGS sequence"/>
</dbReference>
<dbReference type="Gene3D" id="1.10.287.1060">
    <property type="entry name" value="ESAT-6-like"/>
    <property type="match status" value="1"/>
</dbReference>
<evidence type="ECO:0000313" key="2">
    <source>
        <dbReference type="EMBL" id="SDN79960.1"/>
    </source>
</evidence>
<accession>A0A1H0ECA0</accession>
<evidence type="ECO:0000313" key="3">
    <source>
        <dbReference type="Proteomes" id="UP000198541"/>
    </source>
</evidence>
<dbReference type="Proteomes" id="UP000198541">
    <property type="component" value="Unassembled WGS sequence"/>
</dbReference>
<reference evidence="2 4" key="2">
    <citation type="submission" date="2016-10" db="EMBL/GenBank/DDBJ databases">
        <authorList>
            <person name="de Groot N.N."/>
        </authorList>
    </citation>
    <scope>NUCLEOTIDE SEQUENCE [LARGE SCALE GENOMIC DNA]</scope>
    <source>
        <strain evidence="2">DSM 27982</strain>
        <strain evidence="1 4">KPR-7B</strain>
    </source>
</reference>
<name>A0A1H0ECA0_9ACTO</name>
<organism evidence="2 3">
    <name type="scientific">Actinomyces ruminicola</name>
    <dbReference type="NCBI Taxonomy" id="332524"/>
    <lineage>
        <taxon>Bacteria</taxon>
        <taxon>Bacillati</taxon>
        <taxon>Actinomycetota</taxon>
        <taxon>Actinomycetes</taxon>
        <taxon>Actinomycetales</taxon>
        <taxon>Actinomycetaceae</taxon>
        <taxon>Actinomyces</taxon>
    </lineage>
</organism>
<evidence type="ECO:0008006" key="5">
    <source>
        <dbReference type="Google" id="ProtNLM"/>
    </source>
</evidence>
<dbReference type="OrthoDB" id="3826998at2"/>
<dbReference type="RefSeq" id="WP_092537427.1">
    <property type="nucleotide sequence ID" value="NZ_FNHU01000016.1"/>
</dbReference>